<keyword evidence="1" id="KW-1133">Transmembrane helix</keyword>
<dbReference type="Proteomes" id="UP000468735">
    <property type="component" value="Unassembled WGS sequence"/>
</dbReference>
<evidence type="ECO:0000313" key="3">
    <source>
        <dbReference type="Proteomes" id="UP000468735"/>
    </source>
</evidence>
<evidence type="ECO:0000313" key="2">
    <source>
        <dbReference type="EMBL" id="KAB2350298.1"/>
    </source>
</evidence>
<dbReference type="OrthoDB" id="3480174at2"/>
<keyword evidence="1" id="KW-0472">Membrane</keyword>
<accession>A0A6H9YRG6</accession>
<sequence length="210" mass="22853">MVDAQGRTAAWKGRPLVAAGWVGLPLVLFLLLGTEDTAGWWRWPVAALGYGCFVCVAVGMVRLSRRHGGQGTGTLMVALFAAFPVLVLLGTITPARAERVESCQVSALKPTRELWLQQEYQVACPSGKRQVVYRPSSRKKMSDRDRQLHAVGAKVWVSHSKDDPNGKATFVQGPGSRRLGTVLAILFIVGLLSAVGIWRGLVRPRGRVPE</sequence>
<feature type="transmembrane region" description="Helical" evidence="1">
    <location>
        <begin position="179"/>
        <end position="198"/>
    </location>
</feature>
<reference evidence="2 3" key="1">
    <citation type="submission" date="2019-09" db="EMBL/GenBank/DDBJ databases">
        <title>Actinomadura physcomitrii sp. nov., a novel actinomycete isolated from moss [Physcomitrium sphaericum (Ludw) Fuernr].</title>
        <authorList>
            <person name="Zhuang X."/>
            <person name="Liu C."/>
        </authorList>
    </citation>
    <scope>NUCLEOTIDE SEQUENCE [LARGE SCALE GENOMIC DNA]</scope>
    <source>
        <strain evidence="2 3">HMC1</strain>
    </source>
</reference>
<comment type="caution">
    <text evidence="2">The sequence shown here is derived from an EMBL/GenBank/DDBJ whole genome shotgun (WGS) entry which is preliminary data.</text>
</comment>
<evidence type="ECO:0000256" key="1">
    <source>
        <dbReference type="SAM" id="Phobius"/>
    </source>
</evidence>
<name>A0A6H9YRG6_9ACTN</name>
<keyword evidence="1" id="KW-0812">Transmembrane</keyword>
<dbReference type="RefSeq" id="WP_151560046.1">
    <property type="nucleotide sequence ID" value="NZ_WBMT01000004.1"/>
</dbReference>
<organism evidence="2 3">
    <name type="scientific">Actinomadura rudentiformis</name>
    <dbReference type="NCBI Taxonomy" id="359158"/>
    <lineage>
        <taxon>Bacteria</taxon>
        <taxon>Bacillati</taxon>
        <taxon>Actinomycetota</taxon>
        <taxon>Actinomycetes</taxon>
        <taxon>Streptosporangiales</taxon>
        <taxon>Thermomonosporaceae</taxon>
        <taxon>Actinomadura</taxon>
    </lineage>
</organism>
<feature type="transmembrane region" description="Helical" evidence="1">
    <location>
        <begin position="73"/>
        <end position="92"/>
    </location>
</feature>
<gene>
    <name evidence="2" type="ORF">F8566_11005</name>
</gene>
<feature type="transmembrane region" description="Helical" evidence="1">
    <location>
        <begin position="16"/>
        <end position="34"/>
    </location>
</feature>
<dbReference type="AlphaFoldDB" id="A0A6H9YRG6"/>
<proteinExistence type="predicted"/>
<dbReference type="EMBL" id="WBMT01000004">
    <property type="protein sequence ID" value="KAB2350298.1"/>
    <property type="molecule type" value="Genomic_DNA"/>
</dbReference>
<keyword evidence="3" id="KW-1185">Reference proteome</keyword>
<evidence type="ECO:0008006" key="4">
    <source>
        <dbReference type="Google" id="ProtNLM"/>
    </source>
</evidence>
<protein>
    <recommendedName>
        <fullName evidence="4">DUF3592 domain-containing protein</fullName>
    </recommendedName>
</protein>
<feature type="transmembrane region" description="Helical" evidence="1">
    <location>
        <begin position="40"/>
        <end position="61"/>
    </location>
</feature>